<reference evidence="2" key="1">
    <citation type="journal article" date="2011" name="Nat. Commun.">
        <title>Effector diversification within compartments of the Leptosphaeria maculans genome affected by Repeat-Induced Point mutations.</title>
        <authorList>
            <person name="Rouxel T."/>
            <person name="Grandaubert J."/>
            <person name="Hane J.K."/>
            <person name="Hoede C."/>
            <person name="van de Wouw A.P."/>
            <person name="Couloux A."/>
            <person name="Dominguez V."/>
            <person name="Anthouard V."/>
            <person name="Bally P."/>
            <person name="Bourras S."/>
            <person name="Cozijnsen A.J."/>
            <person name="Ciuffetti L.M."/>
            <person name="Degrave A."/>
            <person name="Dilmaghani A."/>
            <person name="Duret L."/>
            <person name="Fudal I."/>
            <person name="Goodwin S.B."/>
            <person name="Gout L."/>
            <person name="Glaser N."/>
            <person name="Linglin J."/>
            <person name="Kema G.H.J."/>
            <person name="Lapalu N."/>
            <person name="Lawrence C.B."/>
            <person name="May K."/>
            <person name="Meyer M."/>
            <person name="Ollivier B."/>
            <person name="Poulain J."/>
            <person name="Schoch C.L."/>
            <person name="Simon A."/>
            <person name="Spatafora J.W."/>
            <person name="Stachowiak A."/>
            <person name="Turgeon B.G."/>
            <person name="Tyler B.M."/>
            <person name="Vincent D."/>
            <person name="Weissenbach J."/>
            <person name="Amselem J."/>
            <person name="Quesneville H."/>
            <person name="Oliver R.P."/>
            <person name="Wincker P."/>
            <person name="Balesdent M.-H."/>
            <person name="Howlett B.J."/>
        </authorList>
    </citation>
    <scope>NUCLEOTIDE SEQUENCE [LARGE SCALE GENOMIC DNA]</scope>
    <source>
        <strain evidence="2">JN3 / isolate v23.1.3 / race Av1-4-5-6-7-8</strain>
    </source>
</reference>
<keyword evidence="2" id="KW-1185">Reference proteome</keyword>
<evidence type="ECO:0000313" key="1">
    <source>
        <dbReference type="EMBL" id="CBX96061.1"/>
    </source>
</evidence>
<organism evidence="2">
    <name type="scientific">Leptosphaeria maculans (strain JN3 / isolate v23.1.3 / race Av1-4-5-6-7-8)</name>
    <name type="common">Blackleg fungus</name>
    <name type="synonym">Phoma lingam</name>
    <dbReference type="NCBI Taxonomy" id="985895"/>
    <lineage>
        <taxon>Eukaryota</taxon>
        <taxon>Fungi</taxon>
        <taxon>Dikarya</taxon>
        <taxon>Ascomycota</taxon>
        <taxon>Pezizomycotina</taxon>
        <taxon>Dothideomycetes</taxon>
        <taxon>Pleosporomycetidae</taxon>
        <taxon>Pleosporales</taxon>
        <taxon>Pleosporineae</taxon>
        <taxon>Leptosphaeriaceae</taxon>
        <taxon>Plenodomus</taxon>
        <taxon>Plenodomus lingam/Leptosphaeria maculans species complex</taxon>
    </lineage>
</organism>
<dbReference type="HOGENOM" id="CLU_3224727_0_0_1"/>
<accession>E4ZWT5</accession>
<dbReference type="VEuPathDB" id="FungiDB:LEMA_uP032130.1"/>
<name>E4ZWT5_LEPMJ</name>
<proteinExistence type="predicted"/>
<dbReference type="InParanoid" id="E4ZWT5"/>
<dbReference type="EMBL" id="FP929127">
    <property type="protein sequence ID" value="CBX96061.1"/>
    <property type="molecule type" value="Genomic_DNA"/>
</dbReference>
<protein>
    <submittedName>
        <fullName evidence="1">Predicted protein</fullName>
    </submittedName>
</protein>
<dbReference type="AlphaFoldDB" id="E4ZWT5"/>
<gene>
    <name evidence="1" type="ORF">LEMA_uP032130.1</name>
</gene>
<sequence length="44" mass="5155">MSYPYSKPFHRRENTRLPSLVASFRMAVLRLSITVTWNQDAWAG</sequence>
<dbReference type="Proteomes" id="UP000002668">
    <property type="component" value="Genome"/>
</dbReference>
<evidence type="ECO:0000313" key="2">
    <source>
        <dbReference type="Proteomes" id="UP000002668"/>
    </source>
</evidence>